<dbReference type="OrthoDB" id="423358at2759"/>
<accession>A0A9P1DMT0</accession>
<reference evidence="2" key="1">
    <citation type="submission" date="2022-10" db="EMBL/GenBank/DDBJ databases">
        <authorList>
            <person name="Chen Y."/>
            <person name="Dougan E. K."/>
            <person name="Chan C."/>
            <person name="Rhodes N."/>
            <person name="Thang M."/>
        </authorList>
    </citation>
    <scope>NUCLEOTIDE SEQUENCE</scope>
</reference>
<feature type="transmembrane region" description="Helical" evidence="1">
    <location>
        <begin position="477"/>
        <end position="496"/>
    </location>
</feature>
<evidence type="ECO:0000313" key="3">
    <source>
        <dbReference type="EMBL" id="CAL4799554.1"/>
    </source>
</evidence>
<dbReference type="AlphaFoldDB" id="A0A9P1DMT0"/>
<sequence length="526" mass="59855">MNQLGDLLNIVLPDVRQDLEKLNDSVDESEDSDMDETVWHSKQLDPEEADVYLDALWGPLFFRYERIRKDKDSAARFSDYRMVSLFLLLNLVLQLAIAWKINEVSSSTYGSIGEALFNGACWRLSSNNKFFDVLYPSELRDSNDFDCLQPILTLSMLPKKLDLDGNGFWSTDEANAIRDQLEKHGSKMAKPIPEILERMAKYDFENRIGSKSRSQDQDDVSLDMKFFEHFRGKIEMCLPIDPNLCGNLEVRGKLKTMLPEDLKHAQDRVAACRENFEKFCMKMFGENYQWIHYVTSEVCGDSTFSREKGANKVTYSAVTTYKGESDSILGTTFVSFLVLLLFIWGMLMIVELRSTFNFLYVVWYTPSTQNSDPTFASFDQKMEVNSFPISHKIFAVLCIGIPRGVIAVVVLVVGARFLSATNNLQDLVLNTTALCFLIEVDNIIHASFLGESFEKRVTHRCEVITVSASAQGTWQPYVFFAVVLLTTAAWTGWVYFNEMGLQSIGDGLECLCQFDGQYCFGKKLVN</sequence>
<dbReference type="EMBL" id="CAMXCT010005401">
    <property type="protein sequence ID" value="CAI4012242.1"/>
    <property type="molecule type" value="Genomic_DNA"/>
</dbReference>
<proteinExistence type="predicted"/>
<dbReference type="Proteomes" id="UP001152797">
    <property type="component" value="Unassembled WGS sequence"/>
</dbReference>
<evidence type="ECO:0000313" key="2">
    <source>
        <dbReference type="EMBL" id="CAI4012242.1"/>
    </source>
</evidence>
<evidence type="ECO:0000313" key="4">
    <source>
        <dbReference type="Proteomes" id="UP001152797"/>
    </source>
</evidence>
<feature type="transmembrane region" description="Helical" evidence="1">
    <location>
        <begin position="328"/>
        <end position="350"/>
    </location>
</feature>
<name>A0A9P1DMT0_9DINO</name>
<comment type="caution">
    <text evidence="2">The sequence shown here is derived from an EMBL/GenBank/DDBJ whole genome shotgun (WGS) entry which is preliminary data.</text>
</comment>
<keyword evidence="4" id="KW-1185">Reference proteome</keyword>
<keyword evidence="1" id="KW-0812">Transmembrane</keyword>
<feature type="transmembrane region" description="Helical" evidence="1">
    <location>
        <begin position="393"/>
        <end position="415"/>
    </location>
</feature>
<keyword evidence="1" id="KW-0472">Membrane</keyword>
<dbReference type="EMBL" id="CAMXCT020005401">
    <property type="protein sequence ID" value="CAL1165617.1"/>
    <property type="molecule type" value="Genomic_DNA"/>
</dbReference>
<feature type="transmembrane region" description="Helical" evidence="1">
    <location>
        <begin position="427"/>
        <end position="448"/>
    </location>
</feature>
<dbReference type="EMBL" id="CAMXCT030005401">
    <property type="protein sequence ID" value="CAL4799554.1"/>
    <property type="molecule type" value="Genomic_DNA"/>
</dbReference>
<reference evidence="3 4" key="2">
    <citation type="submission" date="2024-05" db="EMBL/GenBank/DDBJ databases">
        <authorList>
            <person name="Chen Y."/>
            <person name="Shah S."/>
            <person name="Dougan E. K."/>
            <person name="Thang M."/>
            <person name="Chan C."/>
        </authorList>
    </citation>
    <scope>NUCLEOTIDE SEQUENCE [LARGE SCALE GENOMIC DNA]</scope>
</reference>
<gene>
    <name evidence="2" type="ORF">C1SCF055_LOCUS37322</name>
</gene>
<protein>
    <submittedName>
        <fullName evidence="2">Uncharacterized protein</fullName>
    </submittedName>
</protein>
<organism evidence="2">
    <name type="scientific">Cladocopium goreaui</name>
    <dbReference type="NCBI Taxonomy" id="2562237"/>
    <lineage>
        <taxon>Eukaryota</taxon>
        <taxon>Sar</taxon>
        <taxon>Alveolata</taxon>
        <taxon>Dinophyceae</taxon>
        <taxon>Suessiales</taxon>
        <taxon>Symbiodiniaceae</taxon>
        <taxon>Cladocopium</taxon>
    </lineage>
</organism>
<evidence type="ECO:0000256" key="1">
    <source>
        <dbReference type="SAM" id="Phobius"/>
    </source>
</evidence>
<keyword evidence="1" id="KW-1133">Transmembrane helix</keyword>